<dbReference type="Proteomes" id="UP001143910">
    <property type="component" value="Unassembled WGS sequence"/>
</dbReference>
<gene>
    <name evidence="1" type="ORF">NQ176_g6010</name>
</gene>
<proteinExistence type="predicted"/>
<protein>
    <submittedName>
        <fullName evidence="1">Uncharacterized protein</fullName>
    </submittedName>
</protein>
<dbReference type="EMBL" id="JANJQO010000820">
    <property type="protein sequence ID" value="KAJ2974512.1"/>
    <property type="molecule type" value="Genomic_DNA"/>
</dbReference>
<sequence length="360" mass="40843">MRKLYPDVYWGAISSSGVTVAINRFWQYSEAFRNFAPAGCSDAQQALTKIVDSVLFGSDQKEVDTLKAMFHLNGLQNDEFAHTLTAPTSGLQSTNWATEDDEDHLSFYCATITSTARLFASTAHLESKAKHFVTLSGAGKEDLEKRSAQLLNWAGYIRNMDKKIKRGSCKGLRNPECYSARHMPDEIEITNNMYRAWLWQTCTEWGYFTNGEDVPQDRLPIISRAITVEYSTVNCRRFFNITTPPNVELINQYGGFNISYPRLAIIDGMQDPWRAATPHADGQLDRVSTTSEPYLMIDWGVHHWDEFGAREGAEEGLPPTQVVDNQNQQVQFVKAWLKQWDAENNGKKSDQENDSLSEEL</sequence>
<evidence type="ECO:0000313" key="2">
    <source>
        <dbReference type="Proteomes" id="UP001143910"/>
    </source>
</evidence>
<evidence type="ECO:0000313" key="1">
    <source>
        <dbReference type="EMBL" id="KAJ2974512.1"/>
    </source>
</evidence>
<comment type="caution">
    <text evidence="1">The sequence shown here is derived from an EMBL/GenBank/DDBJ whole genome shotgun (WGS) entry which is preliminary data.</text>
</comment>
<organism evidence="1 2">
    <name type="scientific">Zarea fungicola</name>
    <dbReference type="NCBI Taxonomy" id="93591"/>
    <lineage>
        <taxon>Eukaryota</taxon>
        <taxon>Fungi</taxon>
        <taxon>Dikarya</taxon>
        <taxon>Ascomycota</taxon>
        <taxon>Pezizomycotina</taxon>
        <taxon>Sordariomycetes</taxon>
        <taxon>Hypocreomycetidae</taxon>
        <taxon>Hypocreales</taxon>
        <taxon>Cordycipitaceae</taxon>
        <taxon>Zarea</taxon>
    </lineage>
</organism>
<accession>A0ACC1N5F2</accession>
<name>A0ACC1N5F2_9HYPO</name>
<reference evidence="1" key="1">
    <citation type="submission" date="2022-08" db="EMBL/GenBank/DDBJ databases">
        <title>Genome Sequence of Lecanicillium fungicola.</title>
        <authorList>
            <person name="Buettner E."/>
        </authorList>
    </citation>
    <scope>NUCLEOTIDE SEQUENCE</scope>
    <source>
        <strain evidence="1">Babe33</strain>
    </source>
</reference>
<keyword evidence="2" id="KW-1185">Reference proteome</keyword>